<evidence type="ECO:0000313" key="1">
    <source>
        <dbReference type="EMBL" id="RUS80925.1"/>
    </source>
</evidence>
<accession>A0A3S0ZM41</accession>
<dbReference type="STRING" id="188477.A0A3S0ZM41"/>
<gene>
    <name evidence="1" type="ORF">EGW08_011306</name>
</gene>
<evidence type="ECO:0008006" key="3">
    <source>
        <dbReference type="Google" id="ProtNLM"/>
    </source>
</evidence>
<protein>
    <recommendedName>
        <fullName evidence="3">Tyrosine-protein kinase ephrin type A/B receptor-like domain-containing protein</fullName>
    </recommendedName>
</protein>
<proteinExistence type="predicted"/>
<keyword evidence="2" id="KW-1185">Reference proteome</keyword>
<sequence length="405" mass="42317">MLTAETECQPCLPGYYCDTPGLVYPAGPCDAGYFCTEASNTSNPSVTNGQGGPCPLGSFCPEGSSMAQPCSPGSYAPTTQMANCTVCPAGYYCVAGSSITVELTAPSHGVVTPKVCPAGYYCPNNTETDRQFPCPLGTFGNVTGLEDSSQCVDCLPGYYCQAEGITEPSGLCNAGYFCVLNQTSPSPSYNSQGGPCPQGTYCTQGSSMYEFCPKGTYGSASLLTALSDCTFCPPGEFCDQPGLSAPNGSCLAGYYCSNASEEASPVAKSYGDECPGGYFCPDHSYQPTACPQGTYQPYLRRVSNSDCLQCDPGFYCNSTGDTAVAGPCEEGFYCMGGSNSSAPRDGVTGDICPAGSYCPQQSSQHIYCPNGTYTNHSGAAQCYDCPEGHYCINRDRADSCLPGYY</sequence>
<dbReference type="PANTHER" id="PTHR47236:SF4">
    <property type="entry name" value="GENE 9195-RELATED"/>
    <property type="match status" value="1"/>
</dbReference>
<feature type="non-terminal residue" evidence="1">
    <location>
        <position position="405"/>
    </location>
</feature>
<reference evidence="1 2" key="1">
    <citation type="submission" date="2019-01" db="EMBL/GenBank/DDBJ databases">
        <title>A draft genome assembly of the solar-powered sea slug Elysia chlorotica.</title>
        <authorList>
            <person name="Cai H."/>
            <person name="Li Q."/>
            <person name="Fang X."/>
            <person name="Li J."/>
            <person name="Curtis N.E."/>
            <person name="Altenburger A."/>
            <person name="Shibata T."/>
            <person name="Feng M."/>
            <person name="Maeda T."/>
            <person name="Schwartz J.A."/>
            <person name="Shigenobu S."/>
            <person name="Lundholm N."/>
            <person name="Nishiyama T."/>
            <person name="Yang H."/>
            <person name="Hasebe M."/>
            <person name="Li S."/>
            <person name="Pierce S.K."/>
            <person name="Wang J."/>
        </authorList>
    </citation>
    <scope>NUCLEOTIDE SEQUENCE [LARGE SCALE GENOMIC DNA]</scope>
    <source>
        <strain evidence="1">EC2010</strain>
        <tissue evidence="1">Whole organism of an adult</tissue>
    </source>
</reference>
<dbReference type="SMART" id="SM01411">
    <property type="entry name" value="Ephrin_rec_like"/>
    <property type="match status" value="5"/>
</dbReference>
<dbReference type="SUPFAM" id="SSF57184">
    <property type="entry name" value="Growth factor receptor domain"/>
    <property type="match status" value="3"/>
</dbReference>
<organism evidence="1 2">
    <name type="scientific">Elysia chlorotica</name>
    <name type="common">Eastern emerald elysia</name>
    <name type="synonym">Sea slug</name>
    <dbReference type="NCBI Taxonomy" id="188477"/>
    <lineage>
        <taxon>Eukaryota</taxon>
        <taxon>Metazoa</taxon>
        <taxon>Spiralia</taxon>
        <taxon>Lophotrochozoa</taxon>
        <taxon>Mollusca</taxon>
        <taxon>Gastropoda</taxon>
        <taxon>Heterobranchia</taxon>
        <taxon>Euthyneura</taxon>
        <taxon>Panpulmonata</taxon>
        <taxon>Sacoglossa</taxon>
        <taxon>Placobranchoidea</taxon>
        <taxon>Plakobranchidae</taxon>
        <taxon>Elysia</taxon>
    </lineage>
</organism>
<dbReference type="PANTHER" id="PTHR47236">
    <property type="entry name" value="GENE, 32742-RELATED-RELATED"/>
    <property type="match status" value="1"/>
</dbReference>
<comment type="caution">
    <text evidence="1">The sequence shown here is derived from an EMBL/GenBank/DDBJ whole genome shotgun (WGS) entry which is preliminary data.</text>
</comment>
<dbReference type="Gene3D" id="2.10.50.10">
    <property type="entry name" value="Tumor Necrosis Factor Receptor, subunit A, domain 2"/>
    <property type="match status" value="4"/>
</dbReference>
<evidence type="ECO:0000313" key="2">
    <source>
        <dbReference type="Proteomes" id="UP000271974"/>
    </source>
</evidence>
<dbReference type="AlphaFoldDB" id="A0A3S0ZM41"/>
<dbReference type="EMBL" id="RQTK01000365">
    <property type="protein sequence ID" value="RUS80925.1"/>
    <property type="molecule type" value="Genomic_DNA"/>
</dbReference>
<dbReference type="OrthoDB" id="413581at2759"/>
<dbReference type="Proteomes" id="UP000271974">
    <property type="component" value="Unassembled WGS sequence"/>
</dbReference>
<dbReference type="InterPro" id="IPR009030">
    <property type="entry name" value="Growth_fac_rcpt_cys_sf"/>
</dbReference>
<name>A0A3S0ZM41_ELYCH</name>